<name>A0A1X1XBY4_MYCGO</name>
<gene>
    <name evidence="4" type="ORF">AWC08_12795</name>
</gene>
<feature type="DNA-binding region" description="H-T-H motif" evidence="2">
    <location>
        <begin position="39"/>
        <end position="58"/>
    </location>
</feature>
<dbReference type="Gene3D" id="1.10.357.10">
    <property type="entry name" value="Tetracycline Repressor, domain 2"/>
    <property type="match status" value="1"/>
</dbReference>
<dbReference type="SUPFAM" id="SSF48498">
    <property type="entry name" value="Tetracyclin repressor-like, C-terminal domain"/>
    <property type="match status" value="1"/>
</dbReference>
<proteinExistence type="predicted"/>
<dbReference type="InterPro" id="IPR009057">
    <property type="entry name" value="Homeodomain-like_sf"/>
</dbReference>
<dbReference type="Pfam" id="PF00440">
    <property type="entry name" value="TetR_N"/>
    <property type="match status" value="1"/>
</dbReference>
<dbReference type="InterPro" id="IPR001647">
    <property type="entry name" value="HTH_TetR"/>
</dbReference>
<evidence type="ECO:0000256" key="1">
    <source>
        <dbReference type="ARBA" id="ARBA00023125"/>
    </source>
</evidence>
<dbReference type="InterPro" id="IPR050109">
    <property type="entry name" value="HTH-type_TetR-like_transc_reg"/>
</dbReference>
<evidence type="ECO:0000313" key="4">
    <source>
        <dbReference type="EMBL" id="ORV96332.1"/>
    </source>
</evidence>
<evidence type="ECO:0000256" key="2">
    <source>
        <dbReference type="PROSITE-ProRule" id="PRU00335"/>
    </source>
</evidence>
<comment type="caution">
    <text evidence="4">The sequence shown here is derived from an EMBL/GenBank/DDBJ whole genome shotgun (WGS) entry which is preliminary data.</text>
</comment>
<protein>
    <recommendedName>
        <fullName evidence="3">HTH tetR-type domain-containing protein</fullName>
    </recommendedName>
</protein>
<dbReference type="PANTHER" id="PTHR30055:SF226">
    <property type="entry name" value="HTH-TYPE TRANSCRIPTIONAL REGULATOR PKSA"/>
    <property type="match status" value="1"/>
</dbReference>
<dbReference type="EMBL" id="LQOY01000014">
    <property type="protein sequence ID" value="ORV96332.1"/>
    <property type="molecule type" value="Genomic_DNA"/>
</dbReference>
<keyword evidence="1 2" id="KW-0238">DNA-binding</keyword>
<keyword evidence="5" id="KW-1185">Reference proteome</keyword>
<accession>A0A1X1XBY4</accession>
<dbReference type="PANTHER" id="PTHR30055">
    <property type="entry name" value="HTH-TYPE TRANSCRIPTIONAL REGULATOR RUTR"/>
    <property type="match status" value="1"/>
</dbReference>
<dbReference type="Proteomes" id="UP000193928">
    <property type="component" value="Unassembled WGS sequence"/>
</dbReference>
<evidence type="ECO:0000313" key="5">
    <source>
        <dbReference type="Proteomes" id="UP000193928"/>
    </source>
</evidence>
<dbReference type="PRINTS" id="PR00455">
    <property type="entry name" value="HTHTETR"/>
</dbReference>
<dbReference type="InterPro" id="IPR036271">
    <property type="entry name" value="Tet_transcr_reg_TetR-rel_C_sf"/>
</dbReference>
<dbReference type="GO" id="GO:0003700">
    <property type="term" value="F:DNA-binding transcription factor activity"/>
    <property type="evidence" value="ECO:0007669"/>
    <property type="project" value="TreeGrafter"/>
</dbReference>
<reference evidence="4 5" key="1">
    <citation type="submission" date="2016-01" db="EMBL/GenBank/DDBJ databases">
        <title>The new phylogeny of the genus Mycobacterium.</title>
        <authorList>
            <person name="Tarcisio F."/>
            <person name="Conor M."/>
            <person name="Antonella G."/>
            <person name="Elisabetta G."/>
            <person name="Giulia F.S."/>
            <person name="Sara T."/>
            <person name="Anna F."/>
            <person name="Clotilde B."/>
            <person name="Roberto B."/>
            <person name="Veronica D.S."/>
            <person name="Fabio R."/>
            <person name="Monica P."/>
            <person name="Olivier J."/>
            <person name="Enrico T."/>
            <person name="Nicola S."/>
        </authorList>
    </citation>
    <scope>NUCLEOTIDE SEQUENCE [LARGE SCALE GENOMIC DNA]</scope>
    <source>
        <strain evidence="4 5">DSM 44160</strain>
    </source>
</reference>
<sequence>MTPARAKAAGREAQRLETRERIFQAALAEFERHGTSGSDINAIAAAVGVARGTFYFHFPTKEHVLFELMTREEVIITDELRDAVKGVSDIRSLLKLVARRVAHEEERLGSVLFRDVLSIYFTATQREFSDMSEHPIAVLVVEQLEAARRRGDIAHDVNPANAAKFFLLAVYGLLITNRDSPEVRDAILDEYLSCFCRGLEPRSADPSHGQ</sequence>
<dbReference type="PROSITE" id="PS50977">
    <property type="entry name" value="HTH_TETR_2"/>
    <property type="match status" value="1"/>
</dbReference>
<evidence type="ECO:0000259" key="3">
    <source>
        <dbReference type="PROSITE" id="PS50977"/>
    </source>
</evidence>
<organism evidence="4 5">
    <name type="scientific">Mycobacterium gordonae</name>
    <dbReference type="NCBI Taxonomy" id="1778"/>
    <lineage>
        <taxon>Bacteria</taxon>
        <taxon>Bacillati</taxon>
        <taxon>Actinomycetota</taxon>
        <taxon>Actinomycetes</taxon>
        <taxon>Mycobacteriales</taxon>
        <taxon>Mycobacteriaceae</taxon>
        <taxon>Mycobacterium</taxon>
    </lineage>
</organism>
<dbReference type="AlphaFoldDB" id="A0A1X1XBY4"/>
<dbReference type="RefSeq" id="WP_069433051.1">
    <property type="nucleotide sequence ID" value="NZ_JACKSU010000052.1"/>
</dbReference>
<dbReference type="SUPFAM" id="SSF46689">
    <property type="entry name" value="Homeodomain-like"/>
    <property type="match status" value="1"/>
</dbReference>
<dbReference type="GO" id="GO:0000976">
    <property type="term" value="F:transcription cis-regulatory region binding"/>
    <property type="evidence" value="ECO:0007669"/>
    <property type="project" value="TreeGrafter"/>
</dbReference>
<feature type="domain" description="HTH tetR-type" evidence="3">
    <location>
        <begin position="16"/>
        <end position="76"/>
    </location>
</feature>